<feature type="chain" id="PRO_5026663846" description="Bacterial repeat domain-containing protein" evidence="5">
    <location>
        <begin position="28"/>
        <end position="2743"/>
    </location>
</feature>
<keyword evidence="4" id="KW-0472">Membrane</keyword>
<proteinExistence type="predicted"/>
<feature type="coiled-coil region" evidence="2">
    <location>
        <begin position="671"/>
        <end position="698"/>
    </location>
</feature>
<name>A0A6N2R934_9FIRM</name>
<feature type="signal peptide" evidence="5">
    <location>
        <begin position="1"/>
        <end position="27"/>
    </location>
</feature>
<feature type="coiled-coil region" evidence="2">
    <location>
        <begin position="808"/>
        <end position="859"/>
    </location>
</feature>
<evidence type="ECO:0000256" key="3">
    <source>
        <dbReference type="SAM" id="MobiDB-lite"/>
    </source>
</evidence>
<protein>
    <recommendedName>
        <fullName evidence="6">Bacterial repeat domain-containing protein</fullName>
    </recommendedName>
</protein>
<evidence type="ECO:0000256" key="2">
    <source>
        <dbReference type="SAM" id="Coils"/>
    </source>
</evidence>
<dbReference type="InterPro" id="IPR044060">
    <property type="entry name" value="Bacterial_rp_domain"/>
</dbReference>
<evidence type="ECO:0000256" key="1">
    <source>
        <dbReference type="ARBA" id="ARBA00004196"/>
    </source>
</evidence>
<reference evidence="7" key="1">
    <citation type="submission" date="2019-11" db="EMBL/GenBank/DDBJ databases">
        <authorList>
            <person name="Feng L."/>
        </authorList>
    </citation>
    <scope>NUCLEOTIDE SEQUENCE</scope>
    <source>
        <strain evidence="7">AvaginalisLFYP127</strain>
    </source>
</reference>
<evidence type="ECO:0000256" key="5">
    <source>
        <dbReference type="SAM" id="SignalP"/>
    </source>
</evidence>
<sequence length="2743" mass="315284">MKIKKNRKIILTLLLAIILLGTNIALASYTKRDDDSDDIYIDKINESIVKKPTELNEGEDIKKQLENPKYPDIYTYRWDYKIGVKENGLDKDKIIYQPYIASVGENASPEEKKNVEKTINLPEIKGYDKPNGIDSYDVTYDFVKNNAQDTKNASFMFYGNHDYKYEPKEGKIQVKYLFQNLYDHEIYENPKDEEKPLIREYKAKTGDKFKIPELNEKDSEKYAKGFEPEQNNLEVTVPENASDTPLIYHYNRKTFQVDFDSDGGSYVPNMTLYYGQTIPYFDYKPTKSTSIFKGWKSNVKLETSDGKIIKKGDLIDMKNYPDGLKEAMPAENITFTAVWDEKPKADYKIQFWTQKAESDGYDFIGAKVIKDADTNSRPDLDKMLPEGFKFPEIEKDLTKKGKEKELNKYYVRNTKKIKEENTENVKNDDGTSKVLVKKVHSDSSTTYNIYYDRQTYTMLFEKFCIDEPDAGFPAKEAKMVLPDGRKYDSTKEVNKPYKFTAKFGERLTKWPNDMWLIEKGGVDFAPNHSFIGWQLNSENNGNLDQNLYLDTPPYWLTSKDFIDKDFTELDPAVRPATHSTSTGEKLPERTISLGPCSSAEFQFAIYYMEYLFEGFDGKLHYNPDMSYTKIDTNVPYPYPSPGIVGFTPKYESINPVEDAKKRPAKKEGYTEDLSKLTFDELKNELDKYEEKRPEDEKSFFDPIGKNGINGVPFKDIPRYRFAFTYGREKYKLYLDKDPSDVNAHADFSGKTFSNGKDAIISDVYYDIPLRKLNLDEEYKLTEADKPENLPDNYVFKGWALDAQGSRLIKDTIKEAEKLESQIAEKYKELEKNSNDKEKKFKLQNEIKELKSKLDDADANMPNYDVVLYAKWGEPDKNYKVKFDPNGGDINSIEQNDIATHKDGERIKISTEFGKVPYKSPEKLENEGNVQVFDVANRMTIKQPPKPQRDGYDFLGWELVTYNEDGSEDKSYKDKYKVLRLYSFGNEIISDLHLRAIWAKNSLVDVKVYHHLLDKDFNEVKLVDGVIKNQRVKTNTTAYGVMQGEEYILANDDEFDNKNVNEDTKNEYEAYKKETERENTYYQNQVVQAENDDKKSDDNQQPIKLEFKNQFHFYYRPYRYRKYTVNYLLAKDGQDNFEAVGSQGDKFENVIEPEEVLNGNRHFDSVNYRKIRGFKLVSPPQTQLFFNINEDTHELLDINGVKTKDINFYYKDVRVLKTKNPKTPIPKGYHRVTFKALDNGSFGTDENGKEIKEIYYDVIDGLNFSNIPVPTDEEKNGIKITPAKNYNIGSWSGTREDGKELKDLLDENTPIKQNYEFKIDFIEDKYPEVKPIKVFESSKDDGGNFINDFMPTNAQIEESISDLIKLEKYKDYQVLEEDTIYDKVKENEDYNNKPSDVKPNKDSIKVRVNFKNDTYKDFEIPVEIYKNIYRALNSKSKPNIVQNDEFLKDFVKVDVVPTNKAKDKQIKTYYVNPKAQVKIPENDPEGENDWTFEKWTANLDSLADKDNFQMPNRHTFEKETVLTARYSKTPKDIVYPPSAEMITTYVGKDPSLEEYEQKIKAGKIGNSGKVAEIDSYYLIKDKKPNVDKEILDPENEIEDPEDPTKKVYTNYQRVKVTYKTGEVFLVDVPVKVLDTIKEVPDPDTIPGEDYKDYILITVDPTDKAKDPTKKYYRVRKNVEVTIPSKNPEGKEITSTNGESHSYEFTKWKEKEDTEPRKWEKGKKITGKFAKDTEIIAKYSLKAWEQEKPEKNIIPNDPDNPQEKPKGYVSVKFTSDEGLTLSGIQEYFVKKNLGITLKDIKWAQAEEKLGYTFDKWDKEKTLEIKDKDIVVNATSNPLKDVIPKKDGEEQPKGYVKVDFKTDGNGTLEGETTYYVNPTKEVKLKVPETKAKIGYQFKEWDKDAAKPTKYEKDTTITAKFKVLDDVSETPIKDYVKVIFQIKGEGGKIKEGEVETYYVNPEKKVIVTSPKLETEIGYKFKGWDKDTSKLTQYTEKETIITGTFEKIADIIPEIDEDGKPNDKPKGYVEVIFEKGKHGVLEGITKYYVNPTVGKKLKEIKHPEIKANNGYEKYGWDTDENTEITKKIIVTARYSKELTPLAQEPSAEMITTYVGKYPELKDYKAAIKAGEIGKTGKFAEIEAYEIVEGKEPDVSKEILDADTKIQDPEDPTKKVYKNYQTIKVIYKTGGVFLVDVPVKVLDTIKEVPDPDTNPGEGYEDYILVTVDPTDKAKDPTKKYYRVRKNVEVTIPENNPEGIEKAGLNGEKHQFDFIRWEENLDKNQRKWNKGNNIIAKFEKDTEIIAKYNIKAWEVEEAKKNIIPDPQTIPEGYVSVTFTHDNGLYLEGTQNYAVKKNANIKLSDLKWPSIGENLGYKFEAWDKEKTLEIKDQDIVVKASSKAIDDVIPNDGNHEKPKDYVKVDFTTDGHGKLSGQLSYFVNPTKEVTLDIPKASPNTGFEFKAWDHDASMPSVYRVDTTITAYFNELNDVSTEPVEGYVEVSFVTQGEGGSIMDGQITKFYVNPEKEVILPPPSLNVEIGYLFNGWDFDTIQFVQYKENKVVTGTFAKLPDIIPEVDGNGNMNDKPHGYVEVIFEKGDHGDLEGITKYYVNPKAGKTLAEIAHPKIVAKTDYKVKGWDTDDKTVINNNIIVTALYEKIEKADPKPQEPINPPQPSKPSSTEPSKEKPSSSNEKDKDKDGKLQKVSGDDKKGSNVGGTKMPKTGIESNLGFYLSTIGLSTIGLFILKKKNK</sequence>
<dbReference type="Pfam" id="PF09479">
    <property type="entry name" value="Flg_new"/>
    <property type="match status" value="4"/>
</dbReference>
<dbReference type="GO" id="GO:0030313">
    <property type="term" value="C:cell envelope"/>
    <property type="evidence" value="ECO:0007669"/>
    <property type="project" value="UniProtKB-SubCell"/>
</dbReference>
<dbReference type="InterPro" id="IPR013378">
    <property type="entry name" value="InlB-like_B-rpt"/>
</dbReference>
<feature type="domain" description="Bacterial repeat" evidence="6">
    <location>
        <begin position="2414"/>
        <end position="2477"/>
    </location>
</feature>
<dbReference type="EMBL" id="CACRSW010000002">
    <property type="protein sequence ID" value="VYS76779.1"/>
    <property type="molecule type" value="Genomic_DNA"/>
</dbReference>
<evidence type="ECO:0000259" key="6">
    <source>
        <dbReference type="Pfam" id="PF18998"/>
    </source>
</evidence>
<keyword evidence="5" id="KW-0732">Signal</keyword>
<organism evidence="7">
    <name type="scientific">Anaerococcus vaginalis</name>
    <dbReference type="NCBI Taxonomy" id="33037"/>
    <lineage>
        <taxon>Bacteria</taxon>
        <taxon>Bacillati</taxon>
        <taxon>Bacillota</taxon>
        <taxon>Tissierellia</taxon>
        <taxon>Tissierellales</taxon>
        <taxon>Peptoniphilaceae</taxon>
        <taxon>Anaerococcus</taxon>
    </lineage>
</organism>
<dbReference type="RefSeq" id="WP_156328453.1">
    <property type="nucleotide sequence ID" value="NZ_CACRSW010000002.1"/>
</dbReference>
<gene>
    <name evidence="7" type="ORF">AVLFYP127_01253</name>
</gene>
<feature type="compositionally biased region" description="Pro residues" evidence="3">
    <location>
        <begin position="2659"/>
        <end position="2668"/>
    </location>
</feature>
<keyword evidence="4" id="KW-1133">Transmembrane helix</keyword>
<dbReference type="Gene3D" id="2.60.40.4270">
    <property type="entry name" value="Listeria-Bacteroides repeat domain"/>
    <property type="match status" value="2"/>
</dbReference>
<feature type="region of interest" description="Disordered" evidence="3">
    <location>
        <begin position="2654"/>
        <end position="2717"/>
    </location>
</feature>
<dbReference type="Pfam" id="PF18998">
    <property type="entry name" value="Flg_new_2"/>
    <property type="match status" value="1"/>
</dbReference>
<accession>A0A6N2R934</accession>
<evidence type="ECO:0000313" key="7">
    <source>
        <dbReference type="EMBL" id="VYS76779.1"/>
    </source>
</evidence>
<dbReference type="InterPro" id="IPR042229">
    <property type="entry name" value="Listeria/Bacterioides_rpt_sf"/>
</dbReference>
<feature type="compositionally biased region" description="Basic and acidic residues" evidence="3">
    <location>
        <begin position="2675"/>
        <end position="2704"/>
    </location>
</feature>
<keyword evidence="4" id="KW-0812">Transmembrane</keyword>
<evidence type="ECO:0000256" key="4">
    <source>
        <dbReference type="SAM" id="Phobius"/>
    </source>
</evidence>
<comment type="subcellular location">
    <subcellularLocation>
        <location evidence="1">Cell envelope</location>
    </subcellularLocation>
</comment>
<feature type="transmembrane region" description="Helical" evidence="4">
    <location>
        <begin position="2721"/>
        <end position="2738"/>
    </location>
</feature>
<keyword evidence="2" id="KW-0175">Coiled coil</keyword>